<name>A0A9P4NF97_9PEZI</name>
<keyword evidence="1" id="KW-0677">Repeat</keyword>
<reference evidence="3" key="1">
    <citation type="journal article" date="2020" name="Stud. Mycol.">
        <title>101 Dothideomycetes genomes: a test case for predicting lifestyles and emergence of pathogens.</title>
        <authorList>
            <person name="Haridas S."/>
            <person name="Albert R."/>
            <person name="Binder M."/>
            <person name="Bloem J."/>
            <person name="Labutti K."/>
            <person name="Salamov A."/>
            <person name="Andreopoulos B."/>
            <person name="Baker S."/>
            <person name="Barry K."/>
            <person name="Bills G."/>
            <person name="Bluhm B."/>
            <person name="Cannon C."/>
            <person name="Castanera R."/>
            <person name="Culley D."/>
            <person name="Daum C."/>
            <person name="Ezra D."/>
            <person name="Gonzalez J."/>
            <person name="Henrissat B."/>
            <person name="Kuo A."/>
            <person name="Liang C."/>
            <person name="Lipzen A."/>
            <person name="Lutzoni F."/>
            <person name="Magnuson J."/>
            <person name="Mondo S."/>
            <person name="Nolan M."/>
            <person name="Ohm R."/>
            <person name="Pangilinan J."/>
            <person name="Park H.-J."/>
            <person name="Ramirez L."/>
            <person name="Alfaro M."/>
            <person name="Sun H."/>
            <person name="Tritt A."/>
            <person name="Yoshinaga Y."/>
            <person name="Zwiers L.-H."/>
            <person name="Turgeon B."/>
            <person name="Goodwin S."/>
            <person name="Spatafora J."/>
            <person name="Crous P."/>
            <person name="Grigoriev I."/>
        </authorList>
    </citation>
    <scope>NUCLEOTIDE SEQUENCE</scope>
    <source>
        <strain evidence="3">CBS 130266</strain>
    </source>
</reference>
<dbReference type="OrthoDB" id="4772757at2759"/>
<evidence type="ECO:0000256" key="2">
    <source>
        <dbReference type="ARBA" id="ARBA00023043"/>
    </source>
</evidence>
<evidence type="ECO:0000256" key="1">
    <source>
        <dbReference type="ARBA" id="ARBA00022737"/>
    </source>
</evidence>
<protein>
    <recommendedName>
        <fullName evidence="5">Ankyrin repeat protein</fullName>
    </recommendedName>
</protein>
<keyword evidence="4" id="KW-1185">Reference proteome</keyword>
<dbReference type="PANTHER" id="PTHR24198">
    <property type="entry name" value="ANKYRIN REPEAT AND PROTEIN KINASE DOMAIN-CONTAINING PROTEIN"/>
    <property type="match status" value="1"/>
</dbReference>
<evidence type="ECO:0008006" key="5">
    <source>
        <dbReference type="Google" id="ProtNLM"/>
    </source>
</evidence>
<dbReference type="AlphaFoldDB" id="A0A9P4NF97"/>
<dbReference type="SUPFAM" id="SSF48403">
    <property type="entry name" value="Ankyrin repeat"/>
    <property type="match status" value="1"/>
</dbReference>
<accession>A0A9P4NF97</accession>
<dbReference type="Pfam" id="PF12796">
    <property type="entry name" value="Ank_2"/>
    <property type="match status" value="1"/>
</dbReference>
<dbReference type="Proteomes" id="UP000800235">
    <property type="component" value="Unassembled WGS sequence"/>
</dbReference>
<evidence type="ECO:0000313" key="4">
    <source>
        <dbReference type="Proteomes" id="UP000800235"/>
    </source>
</evidence>
<evidence type="ECO:0000313" key="3">
    <source>
        <dbReference type="EMBL" id="KAF2418959.1"/>
    </source>
</evidence>
<comment type="caution">
    <text evidence="3">The sequence shown here is derived from an EMBL/GenBank/DDBJ whole genome shotgun (WGS) entry which is preliminary data.</text>
</comment>
<dbReference type="PANTHER" id="PTHR24198:SF165">
    <property type="entry name" value="ANKYRIN REPEAT-CONTAINING PROTEIN-RELATED"/>
    <property type="match status" value="1"/>
</dbReference>
<dbReference type="InterPro" id="IPR036770">
    <property type="entry name" value="Ankyrin_rpt-contain_sf"/>
</dbReference>
<dbReference type="EMBL" id="MU007122">
    <property type="protein sequence ID" value="KAF2418959.1"/>
    <property type="molecule type" value="Genomic_DNA"/>
</dbReference>
<keyword evidence="2" id="KW-0040">ANK repeat</keyword>
<gene>
    <name evidence="3" type="ORF">EJ08DRAFT_46975</name>
</gene>
<dbReference type="InterPro" id="IPR002110">
    <property type="entry name" value="Ankyrin_rpt"/>
</dbReference>
<proteinExistence type="predicted"/>
<sequence length="203" mass="22081">MAVQYCHADVVKAIVATMAQSANGDLERDVLDAARLAAMKGCITILEVLFDHFGLRFRYMNSHVESPLVCAAKGGQAEAVRFLLKPEYKLKESKDFDTIAYQALRLAAGRGYISVIKALIGSGISVNKQSSQTMVGDAMLNAIVAGRTEVIKLLMEHGATMVAPMTTHLAADFRNKKYPLKETVANTDADRFSCPYPGPIINL</sequence>
<dbReference type="Gene3D" id="1.25.40.20">
    <property type="entry name" value="Ankyrin repeat-containing domain"/>
    <property type="match status" value="1"/>
</dbReference>
<organism evidence="3 4">
    <name type="scientific">Tothia fuscella</name>
    <dbReference type="NCBI Taxonomy" id="1048955"/>
    <lineage>
        <taxon>Eukaryota</taxon>
        <taxon>Fungi</taxon>
        <taxon>Dikarya</taxon>
        <taxon>Ascomycota</taxon>
        <taxon>Pezizomycotina</taxon>
        <taxon>Dothideomycetes</taxon>
        <taxon>Pleosporomycetidae</taxon>
        <taxon>Venturiales</taxon>
        <taxon>Cylindrosympodiaceae</taxon>
        <taxon>Tothia</taxon>
    </lineage>
</organism>